<feature type="region of interest" description="Disordered" evidence="1">
    <location>
        <begin position="1"/>
        <end position="35"/>
    </location>
</feature>
<gene>
    <name evidence="2" type="ORF">OTI717_LOCUS40353</name>
</gene>
<comment type="caution">
    <text evidence="2">The sequence shown here is derived from an EMBL/GenBank/DDBJ whole genome shotgun (WGS) entry which is preliminary data.</text>
</comment>
<organism evidence="2 3">
    <name type="scientific">Rotaria sordida</name>
    <dbReference type="NCBI Taxonomy" id="392033"/>
    <lineage>
        <taxon>Eukaryota</taxon>
        <taxon>Metazoa</taxon>
        <taxon>Spiralia</taxon>
        <taxon>Gnathifera</taxon>
        <taxon>Rotifera</taxon>
        <taxon>Eurotatoria</taxon>
        <taxon>Bdelloidea</taxon>
        <taxon>Philodinida</taxon>
        <taxon>Philodinidae</taxon>
        <taxon>Rotaria</taxon>
    </lineage>
</organism>
<dbReference type="EMBL" id="CAJOAX010031711">
    <property type="protein sequence ID" value="CAF4248378.1"/>
    <property type="molecule type" value="Genomic_DNA"/>
</dbReference>
<name>A0A820EM06_9BILA</name>
<feature type="non-terminal residue" evidence="2">
    <location>
        <position position="1"/>
    </location>
</feature>
<evidence type="ECO:0000313" key="2">
    <source>
        <dbReference type="EMBL" id="CAF4248378.1"/>
    </source>
</evidence>
<protein>
    <submittedName>
        <fullName evidence="2">Uncharacterized protein</fullName>
    </submittedName>
</protein>
<sequence length="35" mass="3899">PGLNQTRRKLTPTLPTSNSFDIPDDIKPQPLVKLP</sequence>
<dbReference type="AlphaFoldDB" id="A0A820EM06"/>
<evidence type="ECO:0000313" key="3">
    <source>
        <dbReference type="Proteomes" id="UP000663823"/>
    </source>
</evidence>
<reference evidence="2" key="1">
    <citation type="submission" date="2021-02" db="EMBL/GenBank/DDBJ databases">
        <authorList>
            <person name="Nowell W R."/>
        </authorList>
    </citation>
    <scope>NUCLEOTIDE SEQUENCE</scope>
</reference>
<dbReference type="Proteomes" id="UP000663823">
    <property type="component" value="Unassembled WGS sequence"/>
</dbReference>
<proteinExistence type="predicted"/>
<accession>A0A820EM06</accession>
<evidence type="ECO:0000256" key="1">
    <source>
        <dbReference type="SAM" id="MobiDB-lite"/>
    </source>
</evidence>
<feature type="compositionally biased region" description="Basic residues" evidence="1">
    <location>
        <begin position="1"/>
        <end position="10"/>
    </location>
</feature>